<sequence length="425" mass="44924">MLALFLCALFGFILLSVPIAFALILTALALMIVSGNVSPALLAQNIVRGIDNFPLMAIPFFLLAGEIMNSGGISKRIVEFAGALLGHIRGGLGYVTVMASMLFAGVSGSAVADTSAMGSLLYPVMKDEGYDEEKAAALFSAAGTIGPIIPPSIPMIIFGVIANVSIVKLFLGGIIPGLLIGVGLMIGWNIHTRKGGYSYKGTFKLLNVLKAGKDAFWALLLPLIILGGIVSGVYTPTEAAVIAVVYAFFVSFVIYRQLDLRVLPQLFISTARMTSVVMLVCGAAMAAAYLITVAQIPQMLSRSLLGLAGDNPYLLMFFINILLLLVGCVMDLTPALLILGPMLMPIVVDFGLDPVYFGVVMIVNLCIGLITPPVGNILYVGCGISKLSVARLSKAITPNIIIMIATLILITYIPGIVTFIPNMMD</sequence>
<dbReference type="PIRSF" id="PIRSF006066">
    <property type="entry name" value="HI0050"/>
    <property type="match status" value="1"/>
</dbReference>
<dbReference type="Pfam" id="PF06808">
    <property type="entry name" value="DctM"/>
    <property type="match status" value="1"/>
</dbReference>
<comment type="subcellular location">
    <subcellularLocation>
        <location evidence="1">Cell inner membrane</location>
        <topology evidence="1">Multi-pass membrane protein</topology>
    </subcellularLocation>
</comment>
<keyword evidence="5 7" id="KW-1133">Transmembrane helix</keyword>
<evidence type="ECO:0000256" key="6">
    <source>
        <dbReference type="ARBA" id="ARBA00023136"/>
    </source>
</evidence>
<gene>
    <name evidence="9" type="ORF">SAMN02745124_01758</name>
</gene>
<feature type="transmembrane region" description="Helical" evidence="7">
    <location>
        <begin position="239"/>
        <end position="255"/>
    </location>
</feature>
<evidence type="ECO:0000256" key="1">
    <source>
        <dbReference type="ARBA" id="ARBA00004429"/>
    </source>
</evidence>
<evidence type="ECO:0000256" key="5">
    <source>
        <dbReference type="ARBA" id="ARBA00022989"/>
    </source>
</evidence>
<dbReference type="STRING" id="1121409.SAMN02745124_01758"/>
<feature type="transmembrane region" description="Helical" evidence="7">
    <location>
        <begin position="101"/>
        <end position="124"/>
    </location>
</feature>
<feature type="transmembrane region" description="Helical" evidence="7">
    <location>
        <begin position="215"/>
        <end position="233"/>
    </location>
</feature>
<feature type="transmembrane region" description="Helical" evidence="7">
    <location>
        <begin position="276"/>
        <end position="297"/>
    </location>
</feature>
<keyword evidence="6 7" id="KW-0472">Membrane</keyword>
<evidence type="ECO:0000256" key="3">
    <source>
        <dbReference type="ARBA" id="ARBA00022519"/>
    </source>
</evidence>
<keyword evidence="10" id="KW-1185">Reference proteome</keyword>
<keyword evidence="4 7" id="KW-0812">Transmembrane</keyword>
<dbReference type="InterPro" id="IPR004681">
    <property type="entry name" value="TRAP_DctM"/>
</dbReference>
<dbReference type="RefSeq" id="WP_073375235.1">
    <property type="nucleotide sequence ID" value="NZ_FQXS01000008.1"/>
</dbReference>
<dbReference type="PANTHER" id="PTHR33362:SF4">
    <property type="entry name" value="2,3-DIKETO-L-GULONATE TRAP TRANSPORTER LARGE PERMEASE PROTEIN YIAN"/>
    <property type="match status" value="1"/>
</dbReference>
<dbReference type="PANTHER" id="PTHR33362">
    <property type="entry name" value="SIALIC ACID TRAP TRANSPORTER PERMEASE PROTEIN SIAT-RELATED"/>
    <property type="match status" value="1"/>
</dbReference>
<feature type="domain" description="TRAP C4-dicarboxylate transport system permease DctM subunit" evidence="8">
    <location>
        <begin position="6"/>
        <end position="416"/>
    </location>
</feature>
<dbReference type="GO" id="GO:0005886">
    <property type="term" value="C:plasma membrane"/>
    <property type="evidence" value="ECO:0007669"/>
    <property type="project" value="UniProtKB-SubCell"/>
</dbReference>
<feature type="transmembrane region" description="Helical" evidence="7">
    <location>
        <begin position="317"/>
        <end position="343"/>
    </location>
</feature>
<evidence type="ECO:0000313" key="9">
    <source>
        <dbReference type="EMBL" id="SHH75631.1"/>
    </source>
</evidence>
<evidence type="ECO:0000256" key="4">
    <source>
        <dbReference type="ARBA" id="ARBA00022692"/>
    </source>
</evidence>
<evidence type="ECO:0000259" key="8">
    <source>
        <dbReference type="Pfam" id="PF06808"/>
    </source>
</evidence>
<dbReference type="InterPro" id="IPR010656">
    <property type="entry name" value="DctM"/>
</dbReference>
<feature type="transmembrane region" description="Helical" evidence="7">
    <location>
        <begin position="355"/>
        <end position="380"/>
    </location>
</feature>
<evidence type="ECO:0000313" key="10">
    <source>
        <dbReference type="Proteomes" id="UP000184139"/>
    </source>
</evidence>
<keyword evidence="2" id="KW-1003">Cell membrane</keyword>
<feature type="transmembrane region" description="Helical" evidence="7">
    <location>
        <begin position="136"/>
        <end position="161"/>
    </location>
</feature>
<evidence type="ECO:0000256" key="7">
    <source>
        <dbReference type="SAM" id="Phobius"/>
    </source>
</evidence>
<dbReference type="GO" id="GO:0022857">
    <property type="term" value="F:transmembrane transporter activity"/>
    <property type="evidence" value="ECO:0007669"/>
    <property type="project" value="TreeGrafter"/>
</dbReference>
<feature type="transmembrane region" description="Helical" evidence="7">
    <location>
        <begin position="46"/>
        <end position="65"/>
    </location>
</feature>
<accession>A0A1M5VK71</accession>
<proteinExistence type="predicted"/>
<reference evidence="9 10" key="1">
    <citation type="submission" date="2016-11" db="EMBL/GenBank/DDBJ databases">
        <authorList>
            <person name="Jaros S."/>
            <person name="Januszkiewicz K."/>
            <person name="Wedrychowicz H."/>
        </authorList>
    </citation>
    <scope>NUCLEOTIDE SEQUENCE [LARGE SCALE GENOMIC DNA]</scope>
    <source>
        <strain evidence="9 10">DSM 9705</strain>
    </source>
</reference>
<dbReference type="EMBL" id="FQXS01000008">
    <property type="protein sequence ID" value="SHH75631.1"/>
    <property type="molecule type" value="Genomic_DNA"/>
</dbReference>
<evidence type="ECO:0000256" key="2">
    <source>
        <dbReference type="ARBA" id="ARBA00022475"/>
    </source>
</evidence>
<organism evidence="9 10">
    <name type="scientific">Desulfofustis glycolicus DSM 9705</name>
    <dbReference type="NCBI Taxonomy" id="1121409"/>
    <lineage>
        <taxon>Bacteria</taxon>
        <taxon>Pseudomonadati</taxon>
        <taxon>Thermodesulfobacteriota</taxon>
        <taxon>Desulfobulbia</taxon>
        <taxon>Desulfobulbales</taxon>
        <taxon>Desulfocapsaceae</taxon>
        <taxon>Desulfofustis</taxon>
    </lineage>
</organism>
<dbReference type="Proteomes" id="UP000184139">
    <property type="component" value="Unassembled WGS sequence"/>
</dbReference>
<keyword evidence="3" id="KW-0997">Cell inner membrane</keyword>
<dbReference type="AlphaFoldDB" id="A0A1M5VK71"/>
<name>A0A1M5VK71_9BACT</name>
<feature type="transmembrane region" description="Helical" evidence="7">
    <location>
        <begin position="400"/>
        <end position="420"/>
    </location>
</feature>
<feature type="transmembrane region" description="Helical" evidence="7">
    <location>
        <begin position="167"/>
        <end position="190"/>
    </location>
</feature>
<dbReference type="NCBIfam" id="TIGR00786">
    <property type="entry name" value="dctM"/>
    <property type="match status" value="1"/>
</dbReference>
<dbReference type="OrthoDB" id="9790209at2"/>
<protein>
    <submittedName>
        <fullName evidence="9">TRAP transporter, DctM subunit</fullName>
    </submittedName>
</protein>